<sequence>MFLTCVLKLYAQLQLFSHREDGATAIEYVILVAVIALVVLAAGQQLGPQITTFFGKVSTAITSS</sequence>
<dbReference type="EMBL" id="WNNK01000018">
    <property type="protein sequence ID" value="MUF06635.1"/>
    <property type="molecule type" value="Genomic_DNA"/>
</dbReference>
<name>A0A6I3W8U5_9PSED</name>
<keyword evidence="1" id="KW-0472">Membrane</keyword>
<protein>
    <submittedName>
        <fullName evidence="2">Flp family type IVb pilin</fullName>
    </submittedName>
</protein>
<keyword evidence="1" id="KW-1133">Transmembrane helix</keyword>
<reference evidence="2 3" key="1">
    <citation type="submission" date="2019-11" db="EMBL/GenBank/DDBJ databases">
        <title>Pseudomonas karstica sp. nov. and Pseudomonas spelaei sp. nov. from karst caves.</title>
        <authorList>
            <person name="Zeman M."/>
        </authorList>
    </citation>
    <scope>NUCLEOTIDE SEQUENCE [LARGE SCALE GENOMIC DNA]</scope>
    <source>
        <strain evidence="2 3">CCM 7893</strain>
    </source>
</reference>
<feature type="transmembrane region" description="Helical" evidence="1">
    <location>
        <begin position="25"/>
        <end position="43"/>
    </location>
</feature>
<organism evidence="2 3">
    <name type="scientific">Pseudomonas spelaei</name>
    <dbReference type="NCBI Taxonomy" id="1055469"/>
    <lineage>
        <taxon>Bacteria</taxon>
        <taxon>Pseudomonadati</taxon>
        <taxon>Pseudomonadota</taxon>
        <taxon>Gammaproteobacteria</taxon>
        <taxon>Pseudomonadales</taxon>
        <taxon>Pseudomonadaceae</taxon>
        <taxon>Pseudomonas</taxon>
    </lineage>
</organism>
<evidence type="ECO:0000256" key="1">
    <source>
        <dbReference type="SAM" id="Phobius"/>
    </source>
</evidence>
<proteinExistence type="predicted"/>
<keyword evidence="1" id="KW-0812">Transmembrane</keyword>
<gene>
    <name evidence="2" type="ORF">GNF76_19975</name>
</gene>
<keyword evidence="3" id="KW-1185">Reference proteome</keyword>
<dbReference type="InterPro" id="IPR007047">
    <property type="entry name" value="Flp_Fap"/>
</dbReference>
<dbReference type="AlphaFoldDB" id="A0A6I3W8U5"/>
<evidence type="ECO:0000313" key="2">
    <source>
        <dbReference type="EMBL" id="MUF06635.1"/>
    </source>
</evidence>
<accession>A0A6I3W8U5</accession>
<evidence type="ECO:0000313" key="3">
    <source>
        <dbReference type="Proteomes" id="UP000438196"/>
    </source>
</evidence>
<dbReference type="Proteomes" id="UP000438196">
    <property type="component" value="Unassembled WGS sequence"/>
</dbReference>
<dbReference type="RefSeq" id="WP_155584847.1">
    <property type="nucleotide sequence ID" value="NZ_JBHSTH010000032.1"/>
</dbReference>
<dbReference type="Pfam" id="PF04964">
    <property type="entry name" value="Flp_Fap"/>
    <property type="match status" value="1"/>
</dbReference>
<comment type="caution">
    <text evidence="2">The sequence shown here is derived from an EMBL/GenBank/DDBJ whole genome shotgun (WGS) entry which is preliminary data.</text>
</comment>